<dbReference type="KEGG" id="aak:AA2016_2238"/>
<evidence type="ECO:0000313" key="3">
    <source>
        <dbReference type="Proteomes" id="UP000075755"/>
    </source>
</evidence>
<proteinExistence type="predicted"/>
<dbReference type="Proteomes" id="UP000577697">
    <property type="component" value="Unassembled WGS sequence"/>
</dbReference>
<reference evidence="2 4" key="2">
    <citation type="submission" date="2020-08" db="EMBL/GenBank/DDBJ databases">
        <title>Genomic Encyclopedia of Type Strains, Phase IV (KMG-IV): sequencing the most valuable type-strain genomes for metagenomic binning, comparative biology and taxonomic classification.</title>
        <authorList>
            <person name="Goeker M."/>
        </authorList>
    </citation>
    <scope>NUCLEOTIDE SEQUENCE [LARGE SCALE GENOMIC DNA]</scope>
    <source>
        <strain evidence="2 4">DSM 10368</strain>
    </source>
</reference>
<evidence type="ECO:0000313" key="1">
    <source>
        <dbReference type="EMBL" id="AMS41167.1"/>
    </source>
</evidence>
<organism evidence="1 3">
    <name type="scientific">Aminobacter aminovorans</name>
    <name type="common">Chelatobacter heintzii</name>
    <dbReference type="NCBI Taxonomy" id="83263"/>
    <lineage>
        <taxon>Bacteria</taxon>
        <taxon>Pseudomonadati</taxon>
        <taxon>Pseudomonadota</taxon>
        <taxon>Alphaproteobacteria</taxon>
        <taxon>Hyphomicrobiales</taxon>
        <taxon>Phyllobacteriaceae</taxon>
        <taxon>Aminobacter</taxon>
    </lineage>
</organism>
<dbReference type="AlphaFoldDB" id="A0AAC8YMP6"/>
<name>A0AAC8YMP6_AMIAI</name>
<accession>A0AAC8YMP6</accession>
<evidence type="ECO:0000313" key="4">
    <source>
        <dbReference type="Proteomes" id="UP000577697"/>
    </source>
</evidence>
<dbReference type="EMBL" id="JACICB010000007">
    <property type="protein sequence ID" value="MBB3705851.1"/>
    <property type="molecule type" value="Genomic_DNA"/>
</dbReference>
<gene>
    <name evidence="1" type="ORF">AA2016_2238</name>
    <name evidence="2" type="ORF">FHS67_002170</name>
</gene>
<keyword evidence="4" id="KW-1185">Reference proteome</keyword>
<reference evidence="1 3" key="1">
    <citation type="submission" date="2016-03" db="EMBL/GenBank/DDBJ databases">
        <title>Complete genome of Aminobacter aminovorans KCTC 2477.</title>
        <authorList>
            <person name="Kim K.M."/>
        </authorList>
    </citation>
    <scope>NUCLEOTIDE SEQUENCE [LARGE SCALE GENOMIC DNA]</scope>
    <source>
        <strain evidence="1 3">KCTC 2477</strain>
    </source>
</reference>
<dbReference type="RefSeq" id="WP_067958958.1">
    <property type="nucleotide sequence ID" value="NZ_CP015005.1"/>
</dbReference>
<sequence>MPSITFTQTRVVNDQFKGTDKETRFEAGQTYRLPSASCVRWKSRGVAFDAAADITSDPDPAPVPVEIPEAWRDLKWPALKALAAGFTTAAINKKEEAIDEIEAELFRREPISIVAFQQRTRPDGVKSVYVDRAWPTKVEITPALFEQAPDHFTFDAEAKTVTIDMANGRAVYRMVEETVYGTAILGLLEGNYEPAPAE</sequence>
<protein>
    <submittedName>
        <fullName evidence="1">Uncharacterized protein</fullName>
    </submittedName>
</protein>
<dbReference type="Proteomes" id="UP000075755">
    <property type="component" value="Chromosome"/>
</dbReference>
<dbReference type="EMBL" id="CP015005">
    <property type="protein sequence ID" value="AMS41167.1"/>
    <property type="molecule type" value="Genomic_DNA"/>
</dbReference>
<evidence type="ECO:0000313" key="2">
    <source>
        <dbReference type="EMBL" id="MBB3705851.1"/>
    </source>
</evidence>